<keyword evidence="3" id="KW-1185">Reference proteome</keyword>
<dbReference type="EMBL" id="BLXT01004527">
    <property type="protein sequence ID" value="GFO14154.1"/>
    <property type="molecule type" value="Genomic_DNA"/>
</dbReference>
<evidence type="ECO:0000313" key="3">
    <source>
        <dbReference type="Proteomes" id="UP000735302"/>
    </source>
</evidence>
<organism evidence="2 3">
    <name type="scientific">Plakobranchus ocellatus</name>
    <dbReference type="NCBI Taxonomy" id="259542"/>
    <lineage>
        <taxon>Eukaryota</taxon>
        <taxon>Metazoa</taxon>
        <taxon>Spiralia</taxon>
        <taxon>Lophotrochozoa</taxon>
        <taxon>Mollusca</taxon>
        <taxon>Gastropoda</taxon>
        <taxon>Heterobranchia</taxon>
        <taxon>Euthyneura</taxon>
        <taxon>Panpulmonata</taxon>
        <taxon>Sacoglossa</taxon>
        <taxon>Placobranchoidea</taxon>
        <taxon>Plakobranchidae</taxon>
        <taxon>Plakobranchus</taxon>
    </lineage>
</organism>
<sequence>MITSIYYFCLCLFAAFVLVPPFPTPLQVKIFYSPVSFSRKGVRVNSRTCACPHQNVCGQIFHYSYNHLRLFGQVAALATASQLAPWGVDLVLVFISFQIR</sequence>
<reference evidence="2 3" key="1">
    <citation type="journal article" date="2021" name="Elife">
        <title>Chloroplast acquisition without the gene transfer in kleptoplastic sea slugs, Plakobranchus ocellatus.</title>
        <authorList>
            <person name="Maeda T."/>
            <person name="Takahashi S."/>
            <person name="Yoshida T."/>
            <person name="Shimamura S."/>
            <person name="Takaki Y."/>
            <person name="Nagai Y."/>
            <person name="Toyoda A."/>
            <person name="Suzuki Y."/>
            <person name="Arimoto A."/>
            <person name="Ishii H."/>
            <person name="Satoh N."/>
            <person name="Nishiyama T."/>
            <person name="Hasebe M."/>
            <person name="Maruyama T."/>
            <person name="Minagawa J."/>
            <person name="Obokata J."/>
            <person name="Shigenobu S."/>
        </authorList>
    </citation>
    <scope>NUCLEOTIDE SEQUENCE [LARGE SCALE GENOMIC DNA]</scope>
</reference>
<accession>A0AAV4B644</accession>
<dbReference type="AlphaFoldDB" id="A0AAV4B644"/>
<evidence type="ECO:0008006" key="4">
    <source>
        <dbReference type="Google" id="ProtNLM"/>
    </source>
</evidence>
<keyword evidence="1" id="KW-0732">Signal</keyword>
<name>A0AAV4B644_9GAST</name>
<feature type="chain" id="PRO_5043629597" description="Secreted protein" evidence="1">
    <location>
        <begin position="22"/>
        <end position="100"/>
    </location>
</feature>
<proteinExistence type="predicted"/>
<gene>
    <name evidence="2" type="ORF">PoB_004065900</name>
</gene>
<dbReference type="Proteomes" id="UP000735302">
    <property type="component" value="Unassembled WGS sequence"/>
</dbReference>
<evidence type="ECO:0000256" key="1">
    <source>
        <dbReference type="SAM" id="SignalP"/>
    </source>
</evidence>
<evidence type="ECO:0000313" key="2">
    <source>
        <dbReference type="EMBL" id="GFO14154.1"/>
    </source>
</evidence>
<protein>
    <recommendedName>
        <fullName evidence="4">Secreted protein</fullName>
    </recommendedName>
</protein>
<feature type="signal peptide" evidence="1">
    <location>
        <begin position="1"/>
        <end position="21"/>
    </location>
</feature>
<comment type="caution">
    <text evidence="2">The sequence shown here is derived from an EMBL/GenBank/DDBJ whole genome shotgun (WGS) entry which is preliminary data.</text>
</comment>